<dbReference type="AlphaFoldDB" id="A0A1B8YLW6"/>
<reference evidence="3" key="1">
    <citation type="submission" date="2015-11" db="EMBL/GenBank/DDBJ databases">
        <authorList>
            <person name="Tobias N.J."/>
            <person name="Mishra B."/>
            <person name="Gupta D.K."/>
            <person name="Thines M."/>
            <person name="Stinear T.P."/>
            <person name="Bode H.B."/>
        </authorList>
    </citation>
    <scope>NUCLEOTIDE SEQUENCE [LARGE SCALE GENOMIC DNA]</scope>
    <source>
        <strain evidence="3">PB45.5</strain>
    </source>
</reference>
<sequence>MDKIRTFSEALAVLHQRHHLFGIERQPKQLKTSDVDGPVVFSNDLETATVPPAFFTVQTIQELKALGGVSDSQYGSGKMEPHHPLPKPFSAERLADASGNHIDLCKAFRAYIYGDSTLVKDYEEILNAKRFPMKIAFFGGEELTITEGNPLIIEDKDCHGEPVVLVYDQITIEPGGEIIYCTNGTVKASTIAGHGSAQKPNLINKSSNGIDGFDGESGHDGLNGRDGVAGIEKAYGCAVESTAGTDAIDGSSGGAGMGGGSGGNANDIVIDVQLLTGSINVVSVGGNGGKGGSGGNGGNGGMGGNGGNKVGECSAGSGGNGGNGGDGGHAGNGGKGGDSGNVYIHLSEGQPVINTRSYGGNGGNGGKGGKGGEGGKGGAGDSSQPGVSGQDGVDGKSGGVGVAGKIYVNGNVQGYP</sequence>
<proteinExistence type="predicted"/>
<evidence type="ECO:0000256" key="1">
    <source>
        <dbReference type="SAM" id="MobiDB-lite"/>
    </source>
</evidence>
<protein>
    <submittedName>
        <fullName evidence="2">Uncharacterized protein</fullName>
    </submittedName>
</protein>
<dbReference type="PATRIC" id="fig|29488.15.peg.653"/>
<organism evidence="2 3">
    <name type="scientific">Photorhabdus namnaonensis</name>
    <dbReference type="NCBI Taxonomy" id="1851568"/>
    <lineage>
        <taxon>Bacteria</taxon>
        <taxon>Pseudomonadati</taxon>
        <taxon>Pseudomonadota</taxon>
        <taxon>Gammaproteobacteria</taxon>
        <taxon>Enterobacterales</taxon>
        <taxon>Morganellaceae</taxon>
        <taxon>Photorhabdus</taxon>
    </lineage>
</organism>
<evidence type="ECO:0000313" key="3">
    <source>
        <dbReference type="Proteomes" id="UP000092665"/>
    </source>
</evidence>
<name>A0A1B8YLW6_9GAMM</name>
<keyword evidence="3" id="KW-1185">Reference proteome</keyword>
<dbReference type="EMBL" id="LOIC01000018">
    <property type="protein sequence ID" value="OCA56093.1"/>
    <property type="molecule type" value="Genomic_DNA"/>
</dbReference>
<evidence type="ECO:0000313" key="2">
    <source>
        <dbReference type="EMBL" id="OCA56093.1"/>
    </source>
</evidence>
<feature type="region of interest" description="Disordered" evidence="1">
    <location>
        <begin position="324"/>
        <end position="403"/>
    </location>
</feature>
<dbReference type="Proteomes" id="UP000092665">
    <property type="component" value="Unassembled WGS sequence"/>
</dbReference>
<comment type="caution">
    <text evidence="2">The sequence shown here is derived from an EMBL/GenBank/DDBJ whole genome shotgun (WGS) entry which is preliminary data.</text>
</comment>
<gene>
    <name evidence="2" type="ORF">Phpb_00592</name>
</gene>
<accession>A0A1B8YLW6</accession>
<feature type="compositionally biased region" description="Gly residues" evidence="1">
    <location>
        <begin position="324"/>
        <end position="339"/>
    </location>
</feature>
<dbReference type="RefSeq" id="WP_065389104.1">
    <property type="nucleotide sequence ID" value="NZ_CAWMQN010000018.1"/>
</dbReference>
<feature type="compositionally biased region" description="Gly residues" evidence="1">
    <location>
        <begin position="359"/>
        <end position="380"/>
    </location>
</feature>